<evidence type="ECO:0000313" key="3">
    <source>
        <dbReference type="MGI" id="MGI:1913912"/>
    </source>
</evidence>
<dbReference type="EMBL" id="AK169461">
    <property type="protein sequence ID" value="BAE41186.1"/>
    <property type="molecule type" value="mRNA"/>
</dbReference>
<proteinExistence type="evidence at transcript level"/>
<reference evidence="2" key="4">
    <citation type="journal article" date="2001" name="Nature">
        <title>Functional annotation of a full-length mouse cDNA collection.</title>
        <authorList>
            <consortium name="The RIKEN Genome Exploration Research Group Phase II Team and the FANTOM Consortium"/>
        </authorList>
    </citation>
    <scope>NUCLEOTIDE SEQUENCE</scope>
    <source>
        <strain evidence="2">C57BL/6J</strain>
        <tissue evidence="2">Thymus</tissue>
    </source>
</reference>
<reference evidence="2" key="3">
    <citation type="journal article" date="2000" name="Genome Res.">
        <title>RIKEN integrated sequence analysis (RISA) system--384-format sequencing pipeline with 384 multicapillary sequencer.</title>
        <authorList>
            <person name="Shibata K."/>
            <person name="Itoh M."/>
            <person name="Aizawa K."/>
            <person name="Nagaoka S."/>
            <person name="Sasaki N."/>
            <person name="Carninci P."/>
            <person name="Konno H."/>
            <person name="Akiyama J."/>
            <person name="Nishi K."/>
            <person name="Kitsunai T."/>
            <person name="Tashiro H."/>
            <person name="Itoh M."/>
            <person name="Sumi N."/>
            <person name="Ishii Y."/>
            <person name="Nakamura S."/>
            <person name="Hazama M."/>
            <person name="Nishine T."/>
            <person name="Harada A."/>
            <person name="Yamamoto R."/>
            <person name="Matsumoto H."/>
            <person name="Sakaguchi S."/>
            <person name="Ikegami T."/>
            <person name="Kashiwagi K."/>
            <person name="Fujiwake S."/>
            <person name="Inoue K."/>
            <person name="Togawa Y."/>
            <person name="Izawa M."/>
            <person name="Ohara E."/>
            <person name="Watahiki M."/>
            <person name="Yoneda Y."/>
            <person name="Ishikawa T."/>
            <person name="Ozawa K."/>
            <person name="Tanaka T."/>
            <person name="Matsuura S."/>
            <person name="Kawai J."/>
            <person name="Okazaki Y."/>
            <person name="Muramatsu M."/>
            <person name="Inoue Y."/>
            <person name="Kira A."/>
            <person name="Hayashizaki Y."/>
        </authorList>
    </citation>
    <scope>NUCLEOTIDE SEQUENCE</scope>
    <source>
        <strain evidence="2">C57BL/6J</strain>
        <tissue evidence="2">Thymus</tissue>
    </source>
</reference>
<dbReference type="MGI" id="MGI:1913912">
    <property type="gene designation" value="Fbxl12os"/>
</dbReference>
<keyword evidence="1" id="KW-0472">Membrane</keyword>
<keyword evidence="1" id="KW-0812">Transmembrane</keyword>
<gene>
    <name evidence="3" type="primary">Fbxl12os</name>
    <name evidence="3" type="synonym">5730577I03Rik</name>
</gene>
<feature type="transmembrane region" description="Helical" evidence="1">
    <location>
        <begin position="45"/>
        <end position="62"/>
    </location>
</feature>
<reference evidence="2" key="5">
    <citation type="journal article" date="2002" name="Nature">
        <title>Analysis of the mouse transcriptome based on functional annotation of 60,770 full-length cDNAs.</title>
        <authorList>
            <consortium name="The FANTOM Consortium and the RIKEN Genome Exploration Research Group Phase I and II Team"/>
        </authorList>
    </citation>
    <scope>NUCLEOTIDE SEQUENCE</scope>
    <source>
        <strain evidence="2">C57BL/6J</strain>
        <tissue evidence="2">Thymus</tissue>
    </source>
</reference>
<reference evidence="2" key="6">
    <citation type="submission" date="2004-04" db="EMBL/GenBank/DDBJ databases">
        <authorList>
            <person name="Arakawa T."/>
            <person name="Carninci P."/>
            <person name="Fukuda S."/>
            <person name="Hashizume W."/>
            <person name="Hayashida K."/>
            <person name="Hori F."/>
            <person name="Iida J."/>
            <person name="Imamura K."/>
            <person name="Imotani K."/>
            <person name="Itoh M."/>
            <person name="Kanagawa S."/>
            <person name="Kawai J."/>
            <person name="Kojima M."/>
            <person name="Konno H."/>
            <person name="Murata M."/>
            <person name="Nakamura M."/>
            <person name="Ninomiya N."/>
            <person name="Nishiyori H."/>
            <person name="Nomura K."/>
            <person name="Ohno M."/>
            <person name="Sakazume N."/>
            <person name="Sano H."/>
            <person name="Sasaki D."/>
            <person name="Shibata K."/>
            <person name="Shiraki T."/>
            <person name="Tagami M."/>
            <person name="Tagami Y."/>
            <person name="Waki K."/>
            <person name="Watahiki A."/>
            <person name="Muramatsu M."/>
            <person name="Hayashizaki Y."/>
        </authorList>
    </citation>
    <scope>NUCLEOTIDE SEQUENCE</scope>
    <source>
        <strain evidence="2">C57BL/6J</strain>
        <tissue evidence="2">Thymus</tissue>
    </source>
</reference>
<keyword evidence="1" id="KW-1133">Transmembrane helix</keyword>
<reference evidence="2" key="1">
    <citation type="journal article" date="1999" name="Methods Enzymol.">
        <title>High-efficiency full-length cDNA cloning.</title>
        <authorList>
            <person name="Carninci P."/>
            <person name="Hayashizaki Y."/>
        </authorList>
    </citation>
    <scope>NUCLEOTIDE SEQUENCE</scope>
    <source>
        <strain evidence="2">C57BL/6J</strain>
        <tissue evidence="2">Thymus</tissue>
    </source>
</reference>
<sequence>MDLAPATCTGERWEERLGSGVGMCTLPLLSPGFLLQALATKLKNYRYIFYVYFYLYWLYVHICA</sequence>
<organism evidence="2">
    <name type="scientific">Mus musculus</name>
    <name type="common">Mouse</name>
    <dbReference type="NCBI Taxonomy" id="10090"/>
    <lineage>
        <taxon>Eukaryota</taxon>
        <taxon>Metazoa</taxon>
        <taxon>Chordata</taxon>
        <taxon>Craniata</taxon>
        <taxon>Vertebrata</taxon>
        <taxon>Euteleostomi</taxon>
        <taxon>Mammalia</taxon>
        <taxon>Eutheria</taxon>
        <taxon>Euarchontoglires</taxon>
        <taxon>Glires</taxon>
        <taxon>Rodentia</taxon>
        <taxon>Myomorpha</taxon>
        <taxon>Muroidea</taxon>
        <taxon>Muridae</taxon>
        <taxon>Murinae</taxon>
        <taxon>Mus</taxon>
        <taxon>Mus</taxon>
    </lineage>
</organism>
<dbReference type="AlphaFoldDB" id="Q3TER2"/>
<evidence type="ECO:0000313" key="2">
    <source>
        <dbReference type="EMBL" id="BAE41186.1"/>
    </source>
</evidence>
<reference evidence="2" key="7">
    <citation type="journal article" date="2005" name="Science">
        <title>The Transcriptional Landscape of the Mammalian Genome.</title>
        <authorList>
            <consortium name="The FANTOM Consortium"/>
            <consortium name="Riken Genome Exploration Research Group and Genome Science Group (Genome Network Project Core Group)"/>
        </authorList>
    </citation>
    <scope>NUCLEOTIDE SEQUENCE</scope>
    <source>
        <strain evidence="2">C57BL/6J</strain>
        <tissue evidence="2">Thymus</tissue>
    </source>
</reference>
<dbReference type="AGR" id="MGI:1913912"/>
<reference evidence="2" key="2">
    <citation type="journal article" date="2000" name="Genome Res.">
        <title>Normalization and subtraction of cap-trapper-selected cDNAs to prepare full-length cDNA libraries for rapid discovery of new genes.</title>
        <authorList>
            <person name="Carninci P."/>
            <person name="Shibata Y."/>
            <person name="Hayatsu N."/>
            <person name="Sugahara Y."/>
            <person name="Shibata K."/>
            <person name="Itoh M."/>
            <person name="Konno H."/>
            <person name="Okazaki Y."/>
            <person name="Muramatsu M."/>
            <person name="Hayashizaki Y."/>
        </authorList>
    </citation>
    <scope>NUCLEOTIDE SEQUENCE</scope>
    <source>
        <strain evidence="2">C57BL/6J</strain>
        <tissue evidence="2">Thymus</tissue>
    </source>
</reference>
<feature type="transmembrane region" description="Helical" evidence="1">
    <location>
        <begin position="20"/>
        <end position="38"/>
    </location>
</feature>
<accession>Q3TER2</accession>
<name>Q3TER2_MOUSE</name>
<reference evidence="2" key="8">
    <citation type="journal article" date="2005" name="Science">
        <title>Antisense Transcription in the Mammalian Transcriptome.</title>
        <authorList>
            <consortium name="RIKEN Genome Exploration Research Group and Genome Science Group (Genome Network Project Core Group) and the FANTOM Consortium"/>
        </authorList>
    </citation>
    <scope>NUCLEOTIDE SEQUENCE</scope>
    <source>
        <strain evidence="2">C57BL/6J</strain>
        <tissue evidence="2">Thymus</tissue>
    </source>
</reference>
<protein>
    <submittedName>
        <fullName evidence="2">Uncharacterized protein</fullName>
    </submittedName>
</protein>
<evidence type="ECO:0000256" key="1">
    <source>
        <dbReference type="SAM" id="Phobius"/>
    </source>
</evidence>